<evidence type="ECO:0000256" key="6">
    <source>
        <dbReference type="ARBA" id="ARBA00023125"/>
    </source>
</evidence>
<dbReference type="EMBL" id="BGPR01023574">
    <property type="protein sequence ID" value="GBN90851.1"/>
    <property type="molecule type" value="Genomic_DNA"/>
</dbReference>
<feature type="domain" description="DNA mismatch repair protein MutS core" evidence="12">
    <location>
        <begin position="409"/>
        <end position="550"/>
    </location>
</feature>
<feature type="compositionally biased region" description="Polar residues" evidence="9">
    <location>
        <begin position="18"/>
        <end position="33"/>
    </location>
</feature>
<dbReference type="OrthoDB" id="121051at2759"/>
<dbReference type="InterPro" id="IPR045076">
    <property type="entry name" value="MutS"/>
</dbReference>
<dbReference type="Gene3D" id="1.10.1420.10">
    <property type="match status" value="1"/>
</dbReference>
<dbReference type="GO" id="GO:0006298">
    <property type="term" value="P:mismatch repair"/>
    <property type="evidence" value="ECO:0007669"/>
    <property type="project" value="InterPro"/>
</dbReference>
<keyword evidence="3" id="KW-0547">Nucleotide-binding</keyword>
<dbReference type="InterPro" id="IPR007860">
    <property type="entry name" value="DNA_mmatch_repair_MutS_con_dom"/>
</dbReference>
<dbReference type="PANTHER" id="PTHR11361">
    <property type="entry name" value="DNA MISMATCH REPAIR PROTEIN MUTS FAMILY MEMBER"/>
    <property type="match status" value="1"/>
</dbReference>
<dbReference type="SUPFAM" id="SSF55271">
    <property type="entry name" value="DNA repair protein MutS, domain I"/>
    <property type="match status" value="1"/>
</dbReference>
<dbReference type="Gene3D" id="3.30.420.110">
    <property type="entry name" value="MutS, connector domain"/>
    <property type="match status" value="1"/>
</dbReference>
<dbReference type="InterPro" id="IPR036678">
    <property type="entry name" value="MutS_con_dom_sf"/>
</dbReference>
<feature type="domain" description="DNA mismatch repair protein MutS-like N-terminal" evidence="10">
    <location>
        <begin position="111"/>
        <end position="222"/>
    </location>
</feature>
<sequence length="564" mass="63475">GSSPLKKIQKLQEETSESKFQQESSPSEKCSISDSVSEKLQTFIFKKVAEGEKSSNKYSSDDNSYNKALNVDSESSEAEDSLGAYEQLTDKKIHLNKIAGKTKADKPIKYTALEKQYLEFRNKYPDVLLLLECGYKYRFFGKDAEIVSELCNISCFKNHNFMSSIIPTQRLYFYVKQLVSKGYKVGVIKQAESAALKAAGQNKNELFARKLDALYTKSTLIDPSELNGSLSAGDVDSNPGYLVCIHELPLTSTKGDANISIVGVQISTGDFVYTSFEDSPLRNKLETYLFHINPAEILIPSNLSKEAETLINNFSSDRSVRIEKFNQNVLDTSSALSHVTEFYTQNESSLEALETQDVQQIILTLPALVVSCLSALITYLSSFKLESILRDLKNMKPLETDKSMILSATTLKGLEILRSNSTFSEHGSLFWVLNKTLTKFGERLLKLWITKPLKDIIQIEERLNILTEIMYSESIVFKVVEKSLTKLPDLERILSCVFHRKCSCSDFLNLLQAFTKIRSDLLSISDKVSSEILVPRTKIILTELPELLDDIDRFLSNIAIEAAR</sequence>
<evidence type="ECO:0000256" key="7">
    <source>
        <dbReference type="ARBA" id="ARBA00023204"/>
    </source>
</evidence>
<feature type="region of interest" description="Disordered" evidence="9">
    <location>
        <begin position="1"/>
        <end position="33"/>
    </location>
</feature>
<dbReference type="InterPro" id="IPR007695">
    <property type="entry name" value="DNA_mismatch_repair_MutS-lik_N"/>
</dbReference>
<evidence type="ECO:0000313" key="13">
    <source>
        <dbReference type="EMBL" id="GBN90851.1"/>
    </source>
</evidence>
<evidence type="ECO:0000256" key="9">
    <source>
        <dbReference type="SAM" id="MobiDB-lite"/>
    </source>
</evidence>
<dbReference type="Pfam" id="PF05192">
    <property type="entry name" value="MutS_III"/>
    <property type="match status" value="1"/>
</dbReference>
<dbReference type="GO" id="GO:0140664">
    <property type="term" value="F:ATP-dependent DNA damage sensor activity"/>
    <property type="evidence" value="ECO:0007669"/>
    <property type="project" value="InterPro"/>
</dbReference>
<keyword evidence="6" id="KW-0238">DNA-binding</keyword>
<accession>A0A4Y2SSF0</accession>
<reference evidence="13 14" key="1">
    <citation type="journal article" date="2019" name="Sci. Rep.">
        <title>Orb-weaving spider Araneus ventricosus genome elucidates the spidroin gene catalogue.</title>
        <authorList>
            <person name="Kono N."/>
            <person name="Nakamura H."/>
            <person name="Ohtoshi R."/>
            <person name="Moran D.A.P."/>
            <person name="Shinohara A."/>
            <person name="Yoshida Y."/>
            <person name="Fujiwara M."/>
            <person name="Mori M."/>
            <person name="Tomita M."/>
            <person name="Arakawa K."/>
        </authorList>
    </citation>
    <scope>NUCLEOTIDE SEQUENCE [LARGE SCALE GENOMIC DNA]</scope>
</reference>
<dbReference type="GO" id="GO:0006312">
    <property type="term" value="P:mitotic recombination"/>
    <property type="evidence" value="ECO:0007669"/>
    <property type="project" value="TreeGrafter"/>
</dbReference>
<feature type="non-terminal residue" evidence="13">
    <location>
        <position position="1"/>
    </location>
</feature>
<keyword evidence="14" id="KW-1185">Reference proteome</keyword>
<dbReference type="SUPFAM" id="SSF48334">
    <property type="entry name" value="DNA repair protein MutS, domain III"/>
    <property type="match status" value="1"/>
</dbReference>
<protein>
    <recommendedName>
        <fullName evidence="2 8">DNA mismatch repair protein MSH3</fullName>
    </recommendedName>
    <alternativeName>
        <fullName evidence="2 8">DNA mismatch repair protein MSH3</fullName>
    </alternativeName>
</protein>
<keyword evidence="7" id="KW-0234">DNA repair</keyword>
<dbReference type="Pfam" id="PF05188">
    <property type="entry name" value="MutS_II"/>
    <property type="match status" value="1"/>
</dbReference>
<dbReference type="GO" id="GO:0030983">
    <property type="term" value="F:mismatched DNA binding"/>
    <property type="evidence" value="ECO:0007669"/>
    <property type="project" value="InterPro"/>
</dbReference>
<dbReference type="GO" id="GO:0005634">
    <property type="term" value="C:nucleus"/>
    <property type="evidence" value="ECO:0007669"/>
    <property type="project" value="TreeGrafter"/>
</dbReference>
<feature type="domain" description="DNA mismatch repair protein MutS connector" evidence="11">
    <location>
        <begin position="241"/>
        <end position="386"/>
    </location>
</feature>
<evidence type="ECO:0000259" key="12">
    <source>
        <dbReference type="Pfam" id="PF05192"/>
    </source>
</evidence>
<dbReference type="InterPro" id="IPR036187">
    <property type="entry name" value="DNA_mismatch_repair_MutS_sf"/>
</dbReference>
<evidence type="ECO:0000259" key="10">
    <source>
        <dbReference type="Pfam" id="PF01624"/>
    </source>
</evidence>
<evidence type="ECO:0000259" key="11">
    <source>
        <dbReference type="Pfam" id="PF05188"/>
    </source>
</evidence>
<evidence type="ECO:0000256" key="5">
    <source>
        <dbReference type="ARBA" id="ARBA00022840"/>
    </source>
</evidence>
<gene>
    <name evidence="13" type="primary">MSH3_1</name>
    <name evidence="13" type="ORF">AVEN_275716_1</name>
</gene>
<dbReference type="Pfam" id="PF01624">
    <property type="entry name" value="MutS_I"/>
    <property type="match status" value="1"/>
</dbReference>
<evidence type="ECO:0000313" key="14">
    <source>
        <dbReference type="Proteomes" id="UP000499080"/>
    </source>
</evidence>
<dbReference type="PANTHER" id="PTHR11361:SF122">
    <property type="entry name" value="DNA MISMATCH REPAIR PROTEIN MSH3"/>
    <property type="match status" value="1"/>
</dbReference>
<dbReference type="InterPro" id="IPR007696">
    <property type="entry name" value="DNA_mismatch_repair_MutS_core"/>
</dbReference>
<organism evidence="13 14">
    <name type="scientific">Araneus ventricosus</name>
    <name type="common">Orbweaver spider</name>
    <name type="synonym">Epeira ventricosa</name>
    <dbReference type="NCBI Taxonomy" id="182803"/>
    <lineage>
        <taxon>Eukaryota</taxon>
        <taxon>Metazoa</taxon>
        <taxon>Ecdysozoa</taxon>
        <taxon>Arthropoda</taxon>
        <taxon>Chelicerata</taxon>
        <taxon>Arachnida</taxon>
        <taxon>Araneae</taxon>
        <taxon>Araneomorphae</taxon>
        <taxon>Entelegynae</taxon>
        <taxon>Araneoidea</taxon>
        <taxon>Araneidae</taxon>
        <taxon>Araneus</taxon>
    </lineage>
</organism>
<proteinExistence type="inferred from homology"/>
<dbReference type="Proteomes" id="UP000499080">
    <property type="component" value="Unassembled WGS sequence"/>
</dbReference>
<evidence type="ECO:0000256" key="4">
    <source>
        <dbReference type="ARBA" id="ARBA00022763"/>
    </source>
</evidence>
<dbReference type="InterPro" id="IPR016151">
    <property type="entry name" value="DNA_mismatch_repair_MutS_N"/>
</dbReference>
<keyword evidence="4" id="KW-0227">DNA damage</keyword>
<comment type="caution">
    <text evidence="13">The sequence shown here is derived from an EMBL/GenBank/DDBJ whole genome shotgun (WGS) entry which is preliminary data.</text>
</comment>
<dbReference type="GO" id="GO:0005524">
    <property type="term" value="F:ATP binding"/>
    <property type="evidence" value="ECO:0007669"/>
    <property type="project" value="UniProtKB-KW"/>
</dbReference>
<evidence type="ECO:0000256" key="2">
    <source>
        <dbReference type="ARBA" id="ARBA00022151"/>
    </source>
</evidence>
<keyword evidence="5" id="KW-0067">ATP-binding</keyword>
<comment type="similarity">
    <text evidence="1">Belongs to the DNA mismatch repair MutS family. MSH3 subfamily.</text>
</comment>
<evidence type="ECO:0000256" key="3">
    <source>
        <dbReference type="ARBA" id="ARBA00022741"/>
    </source>
</evidence>
<evidence type="ECO:0000256" key="1">
    <source>
        <dbReference type="ARBA" id="ARBA00007094"/>
    </source>
</evidence>
<name>A0A4Y2SSF0_ARAVE</name>
<dbReference type="SUPFAM" id="SSF53150">
    <property type="entry name" value="DNA repair protein MutS, domain II"/>
    <property type="match status" value="1"/>
</dbReference>
<dbReference type="Gene3D" id="3.40.1170.10">
    <property type="entry name" value="DNA repair protein MutS, domain I"/>
    <property type="match status" value="1"/>
</dbReference>
<dbReference type="FunFam" id="3.40.1170.10:FF:000004">
    <property type="entry name" value="DNA mismatch repair protein"/>
    <property type="match status" value="1"/>
</dbReference>
<dbReference type="AlphaFoldDB" id="A0A4Y2SSF0"/>
<evidence type="ECO:0000256" key="8">
    <source>
        <dbReference type="ARBA" id="ARBA00073774"/>
    </source>
</evidence>